<dbReference type="Gene3D" id="3.70.10.10">
    <property type="match status" value="1"/>
</dbReference>
<dbReference type="AlphaFoldDB" id="A0A836IBI5"/>
<sequence length="367" mass="38036">MSIYCRLASPQVFLRALQAVSVSRDGWSTVVFTESHVILHVEGTDENITATCTLPKSLFAEYAVVETRFALHIPSLIDALLMLGPSVATASTRAVLAYPADDAKLLVELTPTDRLVGIGGTGGCAAGISSMSSDWSVGGNRMLQSLLVTQNVRDHLLDLRFSEGALLAQVTLQGDTVRDLIADITAAQCTEVSIRIDPKLGVVLRGEGGPYGEVEARVHANFEGMWSLSCEQSADTRVYTHHLALACCVKGGAGSGASSGGGSGASGSVGGRLRGTGGGGSGTSAWNGRLSNTDCMPMGLAALTSVAGSSGSGGVAAVSSLFGGFERLTLQINALRQLSVLHTQRDHESKVSVNVVVMPLASLYDVL</sequence>
<dbReference type="OrthoDB" id="271772at2759"/>
<proteinExistence type="inferred from homology"/>
<protein>
    <submittedName>
        <fullName evidence="7">Uncharacterized protein</fullName>
    </submittedName>
</protein>
<dbReference type="GO" id="GO:0000077">
    <property type="term" value="P:DNA damage checkpoint signaling"/>
    <property type="evidence" value="ECO:0007669"/>
    <property type="project" value="InterPro"/>
</dbReference>
<organism evidence="7 8">
    <name type="scientific">Porcisia hertigi</name>
    <dbReference type="NCBI Taxonomy" id="2761500"/>
    <lineage>
        <taxon>Eukaryota</taxon>
        <taxon>Discoba</taxon>
        <taxon>Euglenozoa</taxon>
        <taxon>Kinetoplastea</taxon>
        <taxon>Metakinetoplastina</taxon>
        <taxon>Trypanosomatida</taxon>
        <taxon>Trypanosomatidae</taxon>
        <taxon>Leishmaniinae</taxon>
        <taxon>Porcisia</taxon>
    </lineage>
</organism>
<dbReference type="InterPro" id="IPR003021">
    <property type="entry name" value="Rad1_Rec1_Rad17"/>
</dbReference>
<evidence type="ECO:0000256" key="3">
    <source>
        <dbReference type="ARBA" id="ARBA00022763"/>
    </source>
</evidence>
<feature type="region of interest" description="Disordered" evidence="6">
    <location>
        <begin position="254"/>
        <end position="284"/>
    </location>
</feature>
<accession>A0A836IBI5</accession>
<evidence type="ECO:0000256" key="6">
    <source>
        <dbReference type="SAM" id="MobiDB-lite"/>
    </source>
</evidence>
<gene>
    <name evidence="7" type="ORF">JKF63_05912</name>
</gene>
<dbReference type="PANTHER" id="PTHR10870">
    <property type="entry name" value="CELL CYCLE CHECKPOINT PROTEIN RAD1"/>
    <property type="match status" value="1"/>
</dbReference>
<dbReference type="Proteomes" id="UP000674318">
    <property type="component" value="Unassembled WGS sequence"/>
</dbReference>
<dbReference type="RefSeq" id="XP_067757571.1">
    <property type="nucleotide sequence ID" value="XM_067901865.1"/>
</dbReference>
<dbReference type="GO" id="GO:0006281">
    <property type="term" value="P:DNA repair"/>
    <property type="evidence" value="ECO:0007669"/>
    <property type="project" value="UniProtKB-KW"/>
</dbReference>
<evidence type="ECO:0000256" key="1">
    <source>
        <dbReference type="ARBA" id="ARBA00004123"/>
    </source>
</evidence>
<keyword evidence="8" id="KW-1185">Reference proteome</keyword>
<evidence type="ECO:0000256" key="2">
    <source>
        <dbReference type="ARBA" id="ARBA00010991"/>
    </source>
</evidence>
<evidence type="ECO:0000313" key="8">
    <source>
        <dbReference type="Proteomes" id="UP000674318"/>
    </source>
</evidence>
<dbReference type="GO" id="GO:0030896">
    <property type="term" value="C:checkpoint clamp complex"/>
    <property type="evidence" value="ECO:0007669"/>
    <property type="project" value="TreeGrafter"/>
</dbReference>
<reference evidence="7 8" key="1">
    <citation type="submission" date="2021-02" db="EMBL/GenBank/DDBJ databases">
        <title>Porcisia hertigi Genome sequencing and assembly.</title>
        <authorList>
            <person name="Almutairi H."/>
            <person name="Gatherer D."/>
        </authorList>
    </citation>
    <scope>NUCLEOTIDE SEQUENCE [LARGE SCALE GENOMIC DNA]</scope>
    <source>
        <strain evidence="7 8">C119</strain>
    </source>
</reference>
<keyword evidence="5" id="KW-0539">Nucleus</keyword>
<comment type="similarity">
    <text evidence="2">Belongs to the rad1 family.</text>
</comment>
<dbReference type="EMBL" id="JAFJZO010000020">
    <property type="protein sequence ID" value="KAG5506409.1"/>
    <property type="molecule type" value="Genomic_DNA"/>
</dbReference>
<dbReference type="GeneID" id="94291942"/>
<evidence type="ECO:0000256" key="5">
    <source>
        <dbReference type="ARBA" id="ARBA00023242"/>
    </source>
</evidence>
<comment type="subcellular location">
    <subcellularLocation>
        <location evidence="1">Nucleus</location>
    </subcellularLocation>
</comment>
<comment type="caution">
    <text evidence="7">The sequence shown here is derived from an EMBL/GenBank/DDBJ whole genome shotgun (WGS) entry which is preliminary data.</text>
</comment>
<feature type="compositionally biased region" description="Gly residues" evidence="6">
    <location>
        <begin position="254"/>
        <end position="282"/>
    </location>
</feature>
<dbReference type="KEGG" id="phet:94291942"/>
<evidence type="ECO:0000256" key="4">
    <source>
        <dbReference type="ARBA" id="ARBA00023204"/>
    </source>
</evidence>
<keyword evidence="3" id="KW-0227">DNA damage</keyword>
<evidence type="ECO:0000313" key="7">
    <source>
        <dbReference type="EMBL" id="KAG5506409.1"/>
    </source>
</evidence>
<dbReference type="PANTHER" id="PTHR10870:SF0">
    <property type="entry name" value="CELL CYCLE CHECKPOINT PROTEIN RAD1"/>
    <property type="match status" value="1"/>
</dbReference>
<name>A0A836IBI5_9TRYP</name>
<keyword evidence="4" id="KW-0234">DNA repair</keyword>